<feature type="compositionally biased region" description="Acidic residues" evidence="1">
    <location>
        <begin position="217"/>
        <end position="226"/>
    </location>
</feature>
<evidence type="ECO:0000256" key="1">
    <source>
        <dbReference type="SAM" id="MobiDB-lite"/>
    </source>
</evidence>
<feature type="domain" description="DUF4211" evidence="2">
    <location>
        <begin position="391"/>
        <end position="528"/>
    </location>
</feature>
<evidence type="ECO:0000259" key="2">
    <source>
        <dbReference type="Pfam" id="PF13926"/>
    </source>
</evidence>
<evidence type="ECO:0000313" key="3">
    <source>
        <dbReference type="EMBL" id="RYO78086.1"/>
    </source>
</evidence>
<sequence length="661" mass="73119">MPPPKKKKRDRKKQTRLTFEPAVDGGGGAGASSSPAGPPRTYSPARVRFSDAAAASSSSPARSSPSKPAARGRTSKGMSQSRLHDSTGASAASTPRQKPLSASFMPKVHGGRQRATLADSSDESAAEVDDAGRDDSEDGDLPLLREAASRTAPRFLDADEDVPVPSSIKYPQSSQSVSTRLQSTVIVDDEDEDDDDDDDVIPPSSSLKRRRPPVAESSDEDDDDDAPILPSSALRRRRPAVIELDDDTDSEPVSSPTKKRKMDHPAPSSQKPRRRLESRASPVKPSAHKGHRSEKEKKMELLRRRRAGGKIEKLTSSESENDDDRKGIYDTDSEDEFKVLKEFDDDEDEPEVEQEDEAALPRSSRKPKEASRRKGKKREDNGEGSDEDLDDFVVEDDDGPLGAPANLSIPLEFTAAAHKPLKDQFPHVVEWLVHDKINPAFERKDPVYTNAWRKLDDEFRGLANSKFASSAWRTEFYRALKGRPKMEAYEMDAGDADKYDNCTACGRSGHPATFKIVFQGSPYYKDTLQEVESSDDEDSDEGSDDGDNASVDTQGMPLPPQSREWHVGAVCCSNAETAHGLIHWKHALKEWVEGRLEDEGWTSARRVQERERMKPKKRRALANSIVDGWVQGGVVRALYGDFKLTLENARNKATTGRGRMR</sequence>
<feature type="compositionally biased region" description="Basic and acidic residues" evidence="1">
    <location>
        <begin position="366"/>
        <end position="381"/>
    </location>
</feature>
<feature type="compositionally biased region" description="Low complexity" evidence="1">
    <location>
        <begin position="44"/>
        <end position="71"/>
    </location>
</feature>
<feature type="compositionally biased region" description="Acidic residues" evidence="1">
    <location>
        <begin position="382"/>
        <end position="397"/>
    </location>
</feature>
<proteinExistence type="predicted"/>
<evidence type="ECO:0000313" key="4">
    <source>
        <dbReference type="Proteomes" id="UP000294003"/>
    </source>
</evidence>
<name>A0ABY0GZJ4_9PEZI</name>
<feature type="compositionally biased region" description="Acidic residues" evidence="1">
    <location>
        <begin position="187"/>
        <end position="200"/>
    </location>
</feature>
<gene>
    <name evidence="3" type="ORF">DL762_008877</name>
</gene>
<dbReference type="PANTHER" id="PTHR14689:SF0">
    <property type="entry name" value="COILED-COIL DOMAIN-CONTAINING PROTEIN 82"/>
    <property type="match status" value="1"/>
</dbReference>
<protein>
    <recommendedName>
        <fullName evidence="2">DUF4211 domain-containing protein</fullName>
    </recommendedName>
</protein>
<feature type="compositionally biased region" description="Acidic residues" evidence="1">
    <location>
        <begin position="120"/>
        <end position="129"/>
    </location>
</feature>
<keyword evidence="4" id="KW-1185">Reference proteome</keyword>
<comment type="caution">
    <text evidence="3">The sequence shown here is derived from an EMBL/GenBank/DDBJ whole genome shotgun (WGS) entry which is preliminary data.</text>
</comment>
<feature type="compositionally biased region" description="Acidic residues" evidence="1">
    <location>
        <begin position="343"/>
        <end position="358"/>
    </location>
</feature>
<feature type="region of interest" description="Disordered" evidence="1">
    <location>
        <begin position="530"/>
        <end position="562"/>
    </location>
</feature>
<feature type="compositionally biased region" description="Polar residues" evidence="1">
    <location>
        <begin position="76"/>
        <end position="96"/>
    </location>
</feature>
<dbReference type="PANTHER" id="PTHR14689">
    <property type="entry name" value="PHORBOL-ESTER_DAG-TYPE DOMAIN-CONTAINING PROTEIN"/>
    <property type="match status" value="1"/>
</dbReference>
<feature type="compositionally biased region" description="Polar residues" evidence="1">
    <location>
        <begin position="169"/>
        <end position="185"/>
    </location>
</feature>
<feature type="compositionally biased region" description="Basic and acidic residues" evidence="1">
    <location>
        <begin position="293"/>
        <end position="302"/>
    </location>
</feature>
<accession>A0ABY0GZJ4</accession>
<feature type="region of interest" description="Disordered" evidence="1">
    <location>
        <begin position="1"/>
        <end position="397"/>
    </location>
</feature>
<feature type="compositionally biased region" description="Acidic residues" evidence="1">
    <location>
        <begin position="532"/>
        <end position="547"/>
    </location>
</feature>
<dbReference type="InterPro" id="IPR025451">
    <property type="entry name" value="DUF4211"/>
</dbReference>
<dbReference type="Proteomes" id="UP000294003">
    <property type="component" value="Unassembled WGS sequence"/>
</dbReference>
<dbReference type="Pfam" id="PF13926">
    <property type="entry name" value="DUF4211"/>
    <property type="match status" value="1"/>
</dbReference>
<reference evidence="3 4" key="1">
    <citation type="submission" date="2018-06" db="EMBL/GenBank/DDBJ databases">
        <title>Complete Genomes of Monosporascus.</title>
        <authorList>
            <person name="Robinson A.J."/>
            <person name="Natvig D.O."/>
        </authorList>
    </citation>
    <scope>NUCLEOTIDE SEQUENCE [LARGE SCALE GENOMIC DNA]</scope>
    <source>
        <strain evidence="3 4">CBS 609.92</strain>
    </source>
</reference>
<dbReference type="EMBL" id="QJNS01000408">
    <property type="protein sequence ID" value="RYO78086.1"/>
    <property type="molecule type" value="Genomic_DNA"/>
</dbReference>
<organism evidence="3 4">
    <name type="scientific">Monosporascus cannonballus</name>
    <dbReference type="NCBI Taxonomy" id="155416"/>
    <lineage>
        <taxon>Eukaryota</taxon>
        <taxon>Fungi</taxon>
        <taxon>Dikarya</taxon>
        <taxon>Ascomycota</taxon>
        <taxon>Pezizomycotina</taxon>
        <taxon>Sordariomycetes</taxon>
        <taxon>Xylariomycetidae</taxon>
        <taxon>Xylariales</taxon>
        <taxon>Xylariales incertae sedis</taxon>
        <taxon>Monosporascus</taxon>
    </lineage>
</organism>
<feature type="compositionally biased region" description="Basic residues" evidence="1">
    <location>
        <begin position="1"/>
        <end position="15"/>
    </location>
</feature>